<dbReference type="PROSITE" id="PS50011">
    <property type="entry name" value="PROTEIN_KINASE_DOM"/>
    <property type="match status" value="1"/>
</dbReference>
<reference evidence="4 5" key="1">
    <citation type="journal article" date="2015" name="Nat. Commun.">
        <title>Outbred genome sequencing and CRISPR/Cas9 gene editing in butterflies.</title>
        <authorList>
            <person name="Li X."/>
            <person name="Fan D."/>
            <person name="Zhang W."/>
            <person name="Liu G."/>
            <person name="Zhang L."/>
            <person name="Zhao L."/>
            <person name="Fang X."/>
            <person name="Chen L."/>
            <person name="Dong Y."/>
            <person name="Chen Y."/>
            <person name="Ding Y."/>
            <person name="Zhao R."/>
            <person name="Feng M."/>
            <person name="Zhu Y."/>
            <person name="Feng Y."/>
            <person name="Jiang X."/>
            <person name="Zhu D."/>
            <person name="Xiang H."/>
            <person name="Feng X."/>
            <person name="Li S."/>
            <person name="Wang J."/>
            <person name="Zhang G."/>
            <person name="Kronforst M.R."/>
            <person name="Wang W."/>
        </authorList>
    </citation>
    <scope>NUCLEOTIDE SEQUENCE [LARGE SCALE GENOMIC DNA]</scope>
    <source>
        <strain evidence="4">Ya'a_city_454_Px</strain>
        <tissue evidence="4">Whole body</tissue>
    </source>
</reference>
<dbReference type="Gene3D" id="6.10.140.620">
    <property type="match status" value="1"/>
</dbReference>
<name>A0A194QG32_PAPXU</name>
<dbReference type="Gene3D" id="3.30.200.20">
    <property type="entry name" value="Phosphorylase Kinase, domain 1"/>
    <property type="match status" value="1"/>
</dbReference>
<dbReference type="GO" id="GO:0004672">
    <property type="term" value="F:protein kinase activity"/>
    <property type="evidence" value="ECO:0007669"/>
    <property type="project" value="InterPro"/>
</dbReference>
<evidence type="ECO:0000313" key="5">
    <source>
        <dbReference type="Proteomes" id="UP000053268"/>
    </source>
</evidence>
<dbReference type="PANTHER" id="PTHR24347">
    <property type="entry name" value="SERINE/THREONINE-PROTEIN KINASE"/>
    <property type="match status" value="1"/>
</dbReference>
<dbReference type="STRING" id="66420.A0A194QG32"/>
<dbReference type="AlphaFoldDB" id="A0A194QG32"/>
<dbReference type="FunFam" id="1.10.510.10:FF:000062">
    <property type="entry name" value="peripheral plasma membrane protein CASK isoform X2"/>
    <property type="match status" value="1"/>
</dbReference>
<evidence type="ECO:0000313" key="4">
    <source>
        <dbReference type="EMBL" id="KPJ02406.1"/>
    </source>
</evidence>
<dbReference type="FunFam" id="3.30.200.20:FF:000051">
    <property type="entry name" value="Peripheral plasma membrane protein CASK isoform B"/>
    <property type="match status" value="1"/>
</dbReference>
<accession>A0A194QG32</accession>
<comment type="subcellular location">
    <subcellularLocation>
        <location evidence="1">Membrane</location>
    </subcellularLocation>
</comment>
<dbReference type="GO" id="GO:0016020">
    <property type="term" value="C:membrane"/>
    <property type="evidence" value="ECO:0007669"/>
    <property type="project" value="UniProtKB-SubCell"/>
</dbReference>
<gene>
    <name evidence="4" type="ORF">RR46_08203</name>
</gene>
<dbReference type="InterPro" id="IPR000719">
    <property type="entry name" value="Prot_kinase_dom"/>
</dbReference>
<dbReference type="InterPro" id="IPR011009">
    <property type="entry name" value="Kinase-like_dom_sf"/>
</dbReference>
<evidence type="ECO:0000256" key="1">
    <source>
        <dbReference type="ARBA" id="ARBA00004370"/>
    </source>
</evidence>
<evidence type="ECO:0000259" key="3">
    <source>
        <dbReference type="PROSITE" id="PS50011"/>
    </source>
</evidence>
<dbReference type="Proteomes" id="UP000053268">
    <property type="component" value="Unassembled WGS sequence"/>
</dbReference>
<dbReference type="Gene3D" id="1.10.287.650">
    <property type="entry name" value="L27 domain"/>
    <property type="match status" value="1"/>
</dbReference>
<dbReference type="Gene3D" id="1.10.510.10">
    <property type="entry name" value="Transferase(Phosphotransferase) domain 1"/>
    <property type="match status" value="1"/>
</dbReference>
<feature type="domain" description="Protein kinase" evidence="3">
    <location>
        <begin position="12"/>
        <end position="278"/>
    </location>
</feature>
<protein>
    <submittedName>
        <fullName evidence="4">Peripheral plasma membrane protein CASK</fullName>
    </submittedName>
</protein>
<keyword evidence="5" id="KW-1185">Reference proteome</keyword>
<dbReference type="Pfam" id="PF00069">
    <property type="entry name" value="Pkinase"/>
    <property type="match status" value="1"/>
</dbReference>
<proteinExistence type="predicted"/>
<keyword evidence="2" id="KW-0472">Membrane</keyword>
<organism evidence="4 5">
    <name type="scientific">Papilio xuthus</name>
    <name type="common">Asian swallowtail butterfly</name>
    <dbReference type="NCBI Taxonomy" id="66420"/>
    <lineage>
        <taxon>Eukaryota</taxon>
        <taxon>Metazoa</taxon>
        <taxon>Ecdysozoa</taxon>
        <taxon>Arthropoda</taxon>
        <taxon>Hexapoda</taxon>
        <taxon>Insecta</taxon>
        <taxon>Pterygota</taxon>
        <taxon>Neoptera</taxon>
        <taxon>Endopterygota</taxon>
        <taxon>Lepidoptera</taxon>
        <taxon>Glossata</taxon>
        <taxon>Ditrysia</taxon>
        <taxon>Papilionoidea</taxon>
        <taxon>Papilionidae</taxon>
        <taxon>Papilioninae</taxon>
        <taxon>Papilio</taxon>
    </lineage>
</organism>
<dbReference type="EMBL" id="KQ459249">
    <property type="protein sequence ID" value="KPJ02406.1"/>
    <property type="molecule type" value="Genomic_DNA"/>
</dbReference>
<evidence type="ECO:0000256" key="2">
    <source>
        <dbReference type="ARBA" id="ARBA00023136"/>
    </source>
</evidence>
<dbReference type="GO" id="GO:0005524">
    <property type="term" value="F:ATP binding"/>
    <property type="evidence" value="ECO:0007669"/>
    <property type="project" value="InterPro"/>
</dbReference>
<sequence>MAEDEVLFDDVYELCEIIGKGPFSLVRRCVHRQTGQQFAVKIVDVARFTASPGLSTADLKREATICHMLKHPHIVELLETYSSEGMLYMVFEYMDGSDLCFEVVRRATAGFVYSEAVACHYMRQILEALRYCHENDIVHRDVRPHCVLLAGRDNCAPVKLGGFGVAAQLPAPAAHRAPPGRIGTPHYMAPEVVSSQLYGKPVDVWAAGILLHVLLVGYLPFTGTRERLFEAICRGRLRFDAPLWDDISDSAKELVQRMLTVDHTQRINIQEVLNHRWIRDRDKQNRIHLAGTVEELKKFNSRRRLRAATLAAAAVDDDDEEEQPGRRQVLLEEANAAAVNLVVESLDDVAVLQDGPLFMDPDLFHSVLDDLQLRALLEALEAAGRLRPAPAAPSPTAAAAHDLRRVLSMPHIKGFLMLGFANCTGNTSNCQGEGLKIIKCWEVEGGLQRNTVGESVDTNPSRRQILGDRDEKIFIKFISFNKKGKDLKSKFDA</sequence>
<dbReference type="SUPFAM" id="SSF56112">
    <property type="entry name" value="Protein kinase-like (PK-like)"/>
    <property type="match status" value="1"/>
</dbReference>